<gene>
    <name evidence="2" type="ORF">GBAR_LOCUS12165</name>
</gene>
<evidence type="ECO:0000313" key="3">
    <source>
        <dbReference type="Proteomes" id="UP001174909"/>
    </source>
</evidence>
<reference evidence="2" key="1">
    <citation type="submission" date="2023-03" db="EMBL/GenBank/DDBJ databases">
        <authorList>
            <person name="Steffen K."/>
            <person name="Cardenas P."/>
        </authorList>
    </citation>
    <scope>NUCLEOTIDE SEQUENCE</scope>
</reference>
<organism evidence="2 3">
    <name type="scientific">Geodia barretti</name>
    <name type="common">Barrett's horny sponge</name>
    <dbReference type="NCBI Taxonomy" id="519541"/>
    <lineage>
        <taxon>Eukaryota</taxon>
        <taxon>Metazoa</taxon>
        <taxon>Porifera</taxon>
        <taxon>Demospongiae</taxon>
        <taxon>Heteroscleromorpha</taxon>
        <taxon>Tetractinellida</taxon>
        <taxon>Astrophorina</taxon>
        <taxon>Geodiidae</taxon>
        <taxon>Geodia</taxon>
    </lineage>
</organism>
<sequence>MSYKREEQFLRDQRQLSFDKSASSSEDEEIDYEQQWTRGGPQGANDETCDVPCCSTPNDRVQPVQTLCGTQNRCYNHRSCCTLLAE</sequence>
<proteinExistence type="predicted"/>
<dbReference type="AlphaFoldDB" id="A0AA35WMZ0"/>
<feature type="compositionally biased region" description="Basic and acidic residues" evidence="1">
    <location>
        <begin position="1"/>
        <end position="14"/>
    </location>
</feature>
<name>A0AA35WMZ0_GEOBA</name>
<evidence type="ECO:0000313" key="2">
    <source>
        <dbReference type="EMBL" id="CAI8020335.1"/>
    </source>
</evidence>
<keyword evidence="3" id="KW-1185">Reference proteome</keyword>
<evidence type="ECO:0000256" key="1">
    <source>
        <dbReference type="SAM" id="MobiDB-lite"/>
    </source>
</evidence>
<comment type="caution">
    <text evidence="2">The sequence shown here is derived from an EMBL/GenBank/DDBJ whole genome shotgun (WGS) entry which is preliminary data.</text>
</comment>
<feature type="region of interest" description="Disordered" evidence="1">
    <location>
        <begin position="1"/>
        <end position="46"/>
    </location>
</feature>
<feature type="compositionally biased region" description="Polar residues" evidence="1">
    <location>
        <begin position="15"/>
        <end position="24"/>
    </location>
</feature>
<protein>
    <submittedName>
        <fullName evidence="2">Uncharacterized protein</fullName>
    </submittedName>
</protein>
<accession>A0AA35WMZ0</accession>
<dbReference type="EMBL" id="CASHTH010001820">
    <property type="protein sequence ID" value="CAI8020334.1"/>
    <property type="molecule type" value="Genomic_DNA"/>
</dbReference>
<dbReference type="Proteomes" id="UP001174909">
    <property type="component" value="Unassembled WGS sequence"/>
</dbReference>
<dbReference type="EMBL" id="CASHTH010001820">
    <property type="protein sequence ID" value="CAI8020335.1"/>
    <property type="molecule type" value="Genomic_DNA"/>
</dbReference>